<dbReference type="SUPFAM" id="SSF53335">
    <property type="entry name" value="S-adenosyl-L-methionine-dependent methyltransferases"/>
    <property type="match status" value="1"/>
</dbReference>
<organism evidence="2 3">
    <name type="scientific">Novimethylophilus kurashikiensis</name>
    <dbReference type="NCBI Taxonomy" id="1825523"/>
    <lineage>
        <taxon>Bacteria</taxon>
        <taxon>Pseudomonadati</taxon>
        <taxon>Pseudomonadota</taxon>
        <taxon>Betaproteobacteria</taxon>
        <taxon>Nitrosomonadales</taxon>
        <taxon>Methylophilaceae</taxon>
        <taxon>Novimethylophilus</taxon>
    </lineage>
</organism>
<evidence type="ECO:0000313" key="3">
    <source>
        <dbReference type="Proteomes" id="UP000245081"/>
    </source>
</evidence>
<sequence length="363" mass="40943">MINPKEVLDAFHQTEPGSQQLANEFLSPESVGRRFVLGRNDCSAALSKAIEIDGFVDDFCLPGMFWQGKPVLKGAEIPQNALIVNCSFSISPVSAAKRGAELGRAIAYADLCRVASELIELPRFVAETREDIQLHPTQWEAMSQSLADAESVDVLNHLLQYRLTGDYRFMSSYRVRFKDQYFESFLNLGAGEVFVDCGGFDGDTTEEFIRRCPEYTKVYLFEPSSKNIEKAKLRLKDSHDIDFIELGISDTKGTLAFDPDAGSASSVDELGSCKIAVTTLDDHIADKVTFIKMDLEGWETKALAGAQRHILEDRPKLAISVYHHPSDFWRVFDFVTGLRRDYKVYLRHYTEGWSETVMFFIPN</sequence>
<name>A0A2R5FCM1_9PROT</name>
<dbReference type="NCBIfam" id="TIGR01444">
    <property type="entry name" value="fkbM_fam"/>
    <property type="match status" value="1"/>
</dbReference>
<keyword evidence="3" id="KW-1185">Reference proteome</keyword>
<proteinExistence type="predicted"/>
<dbReference type="Gene3D" id="3.40.50.150">
    <property type="entry name" value="Vaccinia Virus protein VP39"/>
    <property type="match status" value="1"/>
</dbReference>
<dbReference type="OrthoDB" id="5329963at2"/>
<dbReference type="EMBL" id="BDOQ01000023">
    <property type="protein sequence ID" value="GBG15957.1"/>
    <property type="molecule type" value="Genomic_DNA"/>
</dbReference>
<dbReference type="PANTHER" id="PTHR34203:SF15">
    <property type="entry name" value="SLL1173 PROTEIN"/>
    <property type="match status" value="1"/>
</dbReference>
<accession>A0A2R5FCM1</accession>
<dbReference type="RefSeq" id="WP_109017102.1">
    <property type="nucleotide sequence ID" value="NZ_BDOQ01000023.1"/>
</dbReference>
<dbReference type="InterPro" id="IPR029063">
    <property type="entry name" value="SAM-dependent_MTases_sf"/>
</dbReference>
<dbReference type="Proteomes" id="UP000245081">
    <property type="component" value="Unassembled WGS sequence"/>
</dbReference>
<dbReference type="InterPro" id="IPR052514">
    <property type="entry name" value="SAM-dependent_MTase"/>
</dbReference>
<gene>
    <name evidence="2" type="ORF">NMK_3577</name>
</gene>
<reference evidence="2 3" key="1">
    <citation type="journal article" date="2018" name="Environ. Microbiol.">
        <title>Isolation and genomic characterization of Novimethylophilus kurashikiensis gen. nov. sp. nov., a new lanthanide-dependent methylotrophic species of Methylophilaceae.</title>
        <authorList>
            <person name="Lv H."/>
            <person name="Sahin N."/>
            <person name="Tani A."/>
        </authorList>
    </citation>
    <scope>NUCLEOTIDE SEQUENCE [LARGE SCALE GENOMIC DNA]</scope>
    <source>
        <strain evidence="2 3">La2-4</strain>
    </source>
</reference>
<dbReference type="AlphaFoldDB" id="A0A2R5FCM1"/>
<comment type="caution">
    <text evidence="2">The sequence shown here is derived from an EMBL/GenBank/DDBJ whole genome shotgun (WGS) entry which is preliminary data.</text>
</comment>
<dbReference type="InterPro" id="IPR006342">
    <property type="entry name" value="FkbM_mtfrase"/>
</dbReference>
<evidence type="ECO:0000259" key="1">
    <source>
        <dbReference type="Pfam" id="PF05050"/>
    </source>
</evidence>
<feature type="domain" description="Methyltransferase FkbM" evidence="1">
    <location>
        <begin position="196"/>
        <end position="335"/>
    </location>
</feature>
<dbReference type="PANTHER" id="PTHR34203">
    <property type="entry name" value="METHYLTRANSFERASE, FKBM FAMILY PROTEIN"/>
    <property type="match status" value="1"/>
</dbReference>
<dbReference type="Pfam" id="PF05050">
    <property type="entry name" value="Methyltransf_21"/>
    <property type="match status" value="1"/>
</dbReference>
<evidence type="ECO:0000313" key="2">
    <source>
        <dbReference type="EMBL" id="GBG15957.1"/>
    </source>
</evidence>
<protein>
    <submittedName>
        <fullName evidence="2">LysR family transcriptional regulator</fullName>
    </submittedName>
</protein>